<dbReference type="UniPathway" id="UPA00060">
    <property type="reaction ID" value="UER00141"/>
</dbReference>
<dbReference type="Gene3D" id="3.20.20.70">
    <property type="entry name" value="Aldolase class I"/>
    <property type="match status" value="1"/>
</dbReference>
<dbReference type="STRING" id="1664694.A0A0N0NHX6"/>
<dbReference type="GO" id="GO:0005737">
    <property type="term" value="C:cytoplasm"/>
    <property type="evidence" value="ECO:0007669"/>
    <property type="project" value="TreeGrafter"/>
</dbReference>
<evidence type="ECO:0000256" key="4">
    <source>
        <dbReference type="ARBA" id="ARBA00022723"/>
    </source>
</evidence>
<organism evidence="11 12">
    <name type="scientific">Cyphellophora attinorum</name>
    <dbReference type="NCBI Taxonomy" id="1664694"/>
    <lineage>
        <taxon>Eukaryota</taxon>
        <taxon>Fungi</taxon>
        <taxon>Dikarya</taxon>
        <taxon>Ascomycota</taxon>
        <taxon>Pezizomycotina</taxon>
        <taxon>Eurotiomycetes</taxon>
        <taxon>Chaetothyriomycetidae</taxon>
        <taxon>Chaetothyriales</taxon>
        <taxon>Cyphellophoraceae</taxon>
        <taxon>Cyphellophora</taxon>
    </lineage>
</organism>
<dbReference type="InterPro" id="IPR022998">
    <property type="entry name" value="ThiamineP_synth_TenI"/>
</dbReference>
<keyword evidence="3" id="KW-0808">Transferase</keyword>
<feature type="domain" description="Thiamine phosphate synthase/TenI" evidence="10">
    <location>
        <begin position="14"/>
        <end position="163"/>
    </location>
</feature>
<dbReference type="GO" id="GO:0009228">
    <property type="term" value="P:thiamine biosynthetic process"/>
    <property type="evidence" value="ECO:0007669"/>
    <property type="project" value="UniProtKB-KW"/>
</dbReference>
<dbReference type="InterPro" id="IPR013785">
    <property type="entry name" value="Aldolase_TIM"/>
</dbReference>
<dbReference type="Pfam" id="PF02581">
    <property type="entry name" value="TMP-TENI"/>
    <property type="match status" value="1"/>
</dbReference>
<dbReference type="GO" id="GO:0004789">
    <property type="term" value="F:thiamine-phosphate diphosphorylase activity"/>
    <property type="evidence" value="ECO:0007669"/>
    <property type="project" value="UniProtKB-EC"/>
</dbReference>
<keyword evidence="5" id="KW-0460">Magnesium</keyword>
<dbReference type="InterPro" id="IPR036206">
    <property type="entry name" value="ThiamineP_synth_sf"/>
</dbReference>
<dbReference type="SUPFAM" id="SSF51391">
    <property type="entry name" value="Thiamin phosphate synthase"/>
    <property type="match status" value="1"/>
</dbReference>
<reference evidence="11 12" key="1">
    <citation type="submission" date="2015-06" db="EMBL/GenBank/DDBJ databases">
        <title>Draft genome of the ant-associated black yeast Phialophora attae CBS 131958.</title>
        <authorList>
            <person name="Moreno L.F."/>
            <person name="Stielow B.J."/>
            <person name="de Hoog S."/>
            <person name="Vicente V.A."/>
            <person name="Weiss V.A."/>
            <person name="de Vries M."/>
            <person name="Cruz L.M."/>
            <person name="Souza E.M."/>
        </authorList>
    </citation>
    <scope>NUCLEOTIDE SEQUENCE [LARGE SCALE GENOMIC DNA]</scope>
    <source>
        <strain evidence="11 12">CBS 131958</strain>
    </source>
</reference>
<evidence type="ECO:0000256" key="2">
    <source>
        <dbReference type="ARBA" id="ARBA00012830"/>
    </source>
</evidence>
<evidence type="ECO:0000256" key="3">
    <source>
        <dbReference type="ARBA" id="ARBA00022679"/>
    </source>
</evidence>
<protein>
    <recommendedName>
        <fullName evidence="2">thiamine phosphate synthase</fullName>
        <ecNumber evidence="2">2.5.1.3</ecNumber>
    </recommendedName>
</protein>
<accession>A0A0N0NHX6</accession>
<dbReference type="AlphaFoldDB" id="A0A0N0NHX6"/>
<dbReference type="CDD" id="cd00564">
    <property type="entry name" value="TMP_TenI"/>
    <property type="match status" value="1"/>
</dbReference>
<comment type="caution">
    <text evidence="11">The sequence shown here is derived from an EMBL/GenBank/DDBJ whole genome shotgun (WGS) entry which is preliminary data.</text>
</comment>
<dbReference type="EMBL" id="LFJN01000045">
    <property type="protein sequence ID" value="KPI35078.1"/>
    <property type="molecule type" value="Genomic_DNA"/>
</dbReference>
<evidence type="ECO:0000313" key="12">
    <source>
        <dbReference type="Proteomes" id="UP000038010"/>
    </source>
</evidence>
<evidence type="ECO:0000256" key="5">
    <source>
        <dbReference type="ARBA" id="ARBA00022842"/>
    </source>
</evidence>
<evidence type="ECO:0000256" key="6">
    <source>
        <dbReference type="ARBA" id="ARBA00022977"/>
    </source>
</evidence>
<name>A0A0N0NHX6_9EURO</name>
<evidence type="ECO:0000256" key="8">
    <source>
        <dbReference type="ARBA" id="ARBA00047851"/>
    </source>
</evidence>
<dbReference type="Proteomes" id="UP000038010">
    <property type="component" value="Unassembled WGS sequence"/>
</dbReference>
<comment type="catalytic activity">
    <reaction evidence="8">
        <text>2-(2-carboxy-4-methylthiazol-5-yl)ethyl phosphate + 4-amino-2-methyl-5-(diphosphooxymethyl)pyrimidine + 2 H(+) = thiamine phosphate + CO2 + diphosphate</text>
        <dbReference type="Rhea" id="RHEA:47848"/>
        <dbReference type="ChEBI" id="CHEBI:15378"/>
        <dbReference type="ChEBI" id="CHEBI:16526"/>
        <dbReference type="ChEBI" id="CHEBI:33019"/>
        <dbReference type="ChEBI" id="CHEBI:37575"/>
        <dbReference type="ChEBI" id="CHEBI:57841"/>
        <dbReference type="ChEBI" id="CHEBI:62890"/>
        <dbReference type="EC" id="2.5.1.3"/>
    </reaction>
</comment>
<keyword evidence="12" id="KW-1185">Reference proteome</keyword>
<evidence type="ECO:0000256" key="1">
    <source>
        <dbReference type="ARBA" id="ARBA00005165"/>
    </source>
</evidence>
<keyword evidence="6" id="KW-0784">Thiamine biosynthesis</keyword>
<comment type="catalytic activity">
    <reaction evidence="7">
        <text>4-methyl-5-(2-phosphooxyethyl)-thiazole + 4-amino-2-methyl-5-(diphosphooxymethyl)pyrimidine + H(+) = thiamine phosphate + diphosphate</text>
        <dbReference type="Rhea" id="RHEA:22328"/>
        <dbReference type="ChEBI" id="CHEBI:15378"/>
        <dbReference type="ChEBI" id="CHEBI:33019"/>
        <dbReference type="ChEBI" id="CHEBI:37575"/>
        <dbReference type="ChEBI" id="CHEBI:57841"/>
        <dbReference type="ChEBI" id="CHEBI:58296"/>
        <dbReference type="EC" id="2.5.1.3"/>
    </reaction>
</comment>
<comment type="pathway">
    <text evidence="1">Cofactor biosynthesis; thiamine diphosphate biosynthesis; thiamine phosphate from 4-amino-2-methyl-5-diphosphomethylpyrimidine and 4-methyl-5-(2-phosphoethyl)-thiazole: step 1/1.</text>
</comment>
<gene>
    <name evidence="11" type="ORF">AB675_7195</name>
</gene>
<dbReference type="PANTHER" id="PTHR20857:SF23">
    <property type="entry name" value="THIAMINE BIOSYNTHETIC BIFUNCTIONAL ENZYME"/>
    <property type="match status" value="1"/>
</dbReference>
<evidence type="ECO:0000256" key="9">
    <source>
        <dbReference type="ARBA" id="ARBA00047883"/>
    </source>
</evidence>
<dbReference type="GO" id="GO:0009229">
    <property type="term" value="P:thiamine diphosphate biosynthetic process"/>
    <property type="evidence" value="ECO:0007669"/>
    <property type="project" value="UniProtKB-UniPathway"/>
</dbReference>
<dbReference type="OrthoDB" id="4994at2759"/>
<comment type="catalytic activity">
    <reaction evidence="9">
        <text>2-[(2R,5Z)-2-carboxy-4-methylthiazol-5(2H)-ylidene]ethyl phosphate + 4-amino-2-methyl-5-(diphosphooxymethyl)pyrimidine + 2 H(+) = thiamine phosphate + CO2 + diphosphate</text>
        <dbReference type="Rhea" id="RHEA:47844"/>
        <dbReference type="ChEBI" id="CHEBI:15378"/>
        <dbReference type="ChEBI" id="CHEBI:16526"/>
        <dbReference type="ChEBI" id="CHEBI:33019"/>
        <dbReference type="ChEBI" id="CHEBI:37575"/>
        <dbReference type="ChEBI" id="CHEBI:57841"/>
        <dbReference type="ChEBI" id="CHEBI:62899"/>
        <dbReference type="EC" id="2.5.1.3"/>
    </reaction>
</comment>
<dbReference type="VEuPathDB" id="FungiDB:AB675_7195"/>
<keyword evidence="4" id="KW-0479">Metal-binding</keyword>
<sequence length="180" mass="19664">MASHTHQKHLDLKLYLVTDSTPAILGTRDVVWVVEEAIKGGVTIVQYRDKHADTGAMVETAARLHAVTKRYNVPLLINDRIDVALIVGAEGVHIGQDDMSMKHARSMLGPDAIIGVTASSREEAQQAIDDGADYLGLGTMFATPTKPDTKSIIGTSALKIFSEDARRARRRLYRVWLSAA</sequence>
<dbReference type="GO" id="GO:0046872">
    <property type="term" value="F:metal ion binding"/>
    <property type="evidence" value="ECO:0007669"/>
    <property type="project" value="UniProtKB-KW"/>
</dbReference>
<dbReference type="EC" id="2.5.1.3" evidence="2"/>
<evidence type="ECO:0000259" key="10">
    <source>
        <dbReference type="Pfam" id="PF02581"/>
    </source>
</evidence>
<evidence type="ECO:0000313" key="11">
    <source>
        <dbReference type="EMBL" id="KPI35078.1"/>
    </source>
</evidence>
<dbReference type="InterPro" id="IPR034291">
    <property type="entry name" value="TMP_synthase"/>
</dbReference>
<dbReference type="GeneID" id="28739424"/>
<dbReference type="PANTHER" id="PTHR20857">
    <property type="entry name" value="THIAMINE-PHOSPHATE PYROPHOSPHORYLASE"/>
    <property type="match status" value="1"/>
</dbReference>
<dbReference type="NCBIfam" id="TIGR00693">
    <property type="entry name" value="thiE"/>
    <property type="match status" value="1"/>
</dbReference>
<evidence type="ECO:0000256" key="7">
    <source>
        <dbReference type="ARBA" id="ARBA00047334"/>
    </source>
</evidence>
<dbReference type="RefSeq" id="XP_017995041.1">
    <property type="nucleotide sequence ID" value="XM_018147544.1"/>
</dbReference>
<proteinExistence type="predicted"/>